<evidence type="ECO:0000313" key="2">
    <source>
        <dbReference type="Proteomes" id="UP001465976"/>
    </source>
</evidence>
<dbReference type="EMBL" id="JBAHYK010001541">
    <property type="protein sequence ID" value="KAL0567616.1"/>
    <property type="molecule type" value="Genomic_DNA"/>
</dbReference>
<name>A0ABR3EXG2_9AGAR</name>
<keyword evidence="2" id="KW-1185">Reference proteome</keyword>
<protein>
    <submittedName>
        <fullName evidence="1">Uncharacterized protein</fullName>
    </submittedName>
</protein>
<proteinExistence type="predicted"/>
<dbReference type="Proteomes" id="UP001465976">
    <property type="component" value="Unassembled WGS sequence"/>
</dbReference>
<organism evidence="1 2">
    <name type="scientific">Marasmius crinis-equi</name>
    <dbReference type="NCBI Taxonomy" id="585013"/>
    <lineage>
        <taxon>Eukaryota</taxon>
        <taxon>Fungi</taxon>
        <taxon>Dikarya</taxon>
        <taxon>Basidiomycota</taxon>
        <taxon>Agaricomycotina</taxon>
        <taxon>Agaricomycetes</taxon>
        <taxon>Agaricomycetidae</taxon>
        <taxon>Agaricales</taxon>
        <taxon>Marasmiineae</taxon>
        <taxon>Marasmiaceae</taxon>
        <taxon>Marasmius</taxon>
    </lineage>
</organism>
<comment type="caution">
    <text evidence="1">The sequence shown here is derived from an EMBL/GenBank/DDBJ whole genome shotgun (WGS) entry which is preliminary data.</text>
</comment>
<gene>
    <name evidence="1" type="ORF">V5O48_014381</name>
</gene>
<evidence type="ECO:0000313" key="1">
    <source>
        <dbReference type="EMBL" id="KAL0567616.1"/>
    </source>
</evidence>
<reference evidence="1 2" key="1">
    <citation type="submission" date="2024-02" db="EMBL/GenBank/DDBJ databases">
        <title>A draft genome for the cacao thread blight pathogen Marasmius crinis-equi.</title>
        <authorList>
            <person name="Cohen S.P."/>
            <person name="Baruah I.K."/>
            <person name="Amoako-Attah I."/>
            <person name="Bukari Y."/>
            <person name="Meinhardt L.W."/>
            <person name="Bailey B.A."/>
        </authorList>
    </citation>
    <scope>NUCLEOTIDE SEQUENCE [LARGE SCALE GENOMIC DNA]</scope>
    <source>
        <strain evidence="1 2">GH-76</strain>
    </source>
</reference>
<accession>A0ABR3EXG2</accession>
<sequence>MDSNDHCREVRQERRIELGLDRDEAAAEAQMKLDTAYYKTRLQTLKTSLQRELNNDPRQYFKRLYQEIVQWNEAHRPPRSPVDHPKEVFRSLSDAFNTMWSQLWMTTGVSPIAEALSAMYQLTNHLLYCVLNLENGLREEDSLTDENDYVLQTLDKRHSTRRFEFQASTLVTLYEAASM</sequence>